<gene>
    <name evidence="1" type="ORF">MANES_09G058896v8</name>
</gene>
<organism evidence="1 2">
    <name type="scientific">Manihot esculenta</name>
    <name type="common">Cassava</name>
    <name type="synonym">Jatropha manihot</name>
    <dbReference type="NCBI Taxonomy" id="3983"/>
    <lineage>
        <taxon>Eukaryota</taxon>
        <taxon>Viridiplantae</taxon>
        <taxon>Streptophyta</taxon>
        <taxon>Embryophyta</taxon>
        <taxon>Tracheophyta</taxon>
        <taxon>Spermatophyta</taxon>
        <taxon>Magnoliopsida</taxon>
        <taxon>eudicotyledons</taxon>
        <taxon>Gunneridae</taxon>
        <taxon>Pentapetalae</taxon>
        <taxon>rosids</taxon>
        <taxon>fabids</taxon>
        <taxon>Malpighiales</taxon>
        <taxon>Euphorbiaceae</taxon>
        <taxon>Crotonoideae</taxon>
        <taxon>Manihoteae</taxon>
        <taxon>Manihot</taxon>
    </lineage>
</organism>
<proteinExistence type="predicted"/>
<keyword evidence="2" id="KW-1185">Reference proteome</keyword>
<evidence type="ECO:0000313" key="2">
    <source>
        <dbReference type="Proteomes" id="UP000091857"/>
    </source>
</evidence>
<accession>A0ACB7H4Z5</accession>
<name>A0ACB7H4Z5_MANES</name>
<dbReference type="Proteomes" id="UP000091857">
    <property type="component" value="Chromosome 9"/>
</dbReference>
<sequence>MRSLASCYSEHAIKVSDSYCSGPSDQACLSPYQTPSIPSAVSCMYKVDVLSQRILFIILTWCNKLLSHGLSINVSDSVSSPSKINADFHHLRKRKGSKTFQSCNSKIEVFWDLSSAYYDPGPEPISGFYVVVSVDSELALLLGDMDEEATSLQGLKTNSPQLRSSMVSRSEHFSGNSIYSSKAQFCDSGKAHDVLVKCSGEEDGLKNPVLTVCIDNKTIFQVKRLKWNFRGNQTIFLDGLLVDMMWDLHDWLFKEDSGYAVFMFRTRSGLDSRLWLEENLDQKGQDRAEFSFFICACKNPE</sequence>
<dbReference type="EMBL" id="CM004395">
    <property type="protein sequence ID" value="KAG8647090.1"/>
    <property type="molecule type" value="Genomic_DNA"/>
</dbReference>
<protein>
    <submittedName>
        <fullName evidence="1">Uncharacterized protein</fullName>
    </submittedName>
</protein>
<reference evidence="2" key="1">
    <citation type="journal article" date="2016" name="Nat. Biotechnol.">
        <title>Sequencing wild and cultivated cassava and related species reveals extensive interspecific hybridization and genetic diversity.</title>
        <authorList>
            <person name="Bredeson J.V."/>
            <person name="Lyons J.B."/>
            <person name="Prochnik S.E."/>
            <person name="Wu G.A."/>
            <person name="Ha C.M."/>
            <person name="Edsinger-Gonzales E."/>
            <person name="Grimwood J."/>
            <person name="Schmutz J."/>
            <person name="Rabbi I.Y."/>
            <person name="Egesi C."/>
            <person name="Nauluvula P."/>
            <person name="Lebot V."/>
            <person name="Ndunguru J."/>
            <person name="Mkamilo G."/>
            <person name="Bart R.S."/>
            <person name="Setter T.L."/>
            <person name="Gleadow R.M."/>
            <person name="Kulakow P."/>
            <person name="Ferguson M.E."/>
            <person name="Rounsley S."/>
            <person name="Rokhsar D.S."/>
        </authorList>
    </citation>
    <scope>NUCLEOTIDE SEQUENCE [LARGE SCALE GENOMIC DNA]</scope>
    <source>
        <strain evidence="2">cv. AM560-2</strain>
    </source>
</reference>
<comment type="caution">
    <text evidence="1">The sequence shown here is derived from an EMBL/GenBank/DDBJ whole genome shotgun (WGS) entry which is preliminary data.</text>
</comment>
<evidence type="ECO:0000313" key="1">
    <source>
        <dbReference type="EMBL" id="KAG8647090.1"/>
    </source>
</evidence>